<accession>A0A816BD44</accession>
<evidence type="ECO:0000313" key="1">
    <source>
        <dbReference type="EMBL" id="CAF1387216.1"/>
    </source>
</evidence>
<sequence>MVQSFTQLVVLSSAVVFIFIVYSVSNKSFDSSLFVSGLVNICRFQPLKLESATSIIRRVINNSSDDNEFFIFSDESPFVRKYLDVVRDTVCGLTLRTQDRTVGGTINNTSPLNIERRLKGEDWPLIGITMIGQKRLTNIEWALRRVIAKDVPGDFIECGVWRGGSSIFASAVLKALKINDRHVWLADSFQGLPKARTKNDNDEWSKLEYLKVSLEEVQTNFRSFDLLDDNVHFCKGYFVDSLPRCNISQIAVLRMDGDMYESTMDQLFNLYAKLQFDGVIIVDDYTVGECHRAVHDFRSWHNITEDITMIPEESAGRYWIKKKMIKVKMDRYKPLLVSSMKYTR</sequence>
<evidence type="ECO:0000313" key="3">
    <source>
        <dbReference type="Proteomes" id="UP000663832"/>
    </source>
</evidence>
<dbReference type="Proteomes" id="UP000663832">
    <property type="component" value="Unassembled WGS sequence"/>
</dbReference>
<dbReference type="Gene3D" id="3.40.50.150">
    <property type="entry name" value="Vaccinia Virus protein VP39"/>
    <property type="match status" value="1"/>
</dbReference>
<proteinExistence type="predicted"/>
<keyword evidence="3" id="KW-1185">Reference proteome</keyword>
<name>A0A816BD44_9BILA</name>
<evidence type="ECO:0000313" key="2">
    <source>
        <dbReference type="EMBL" id="CAF1609854.1"/>
    </source>
</evidence>
<dbReference type="EMBL" id="CAJNOM010001487">
    <property type="protein sequence ID" value="CAF1609854.1"/>
    <property type="molecule type" value="Genomic_DNA"/>
</dbReference>
<dbReference type="OrthoDB" id="198480at2759"/>
<protein>
    <recommendedName>
        <fullName evidence="4">Macrocin O-methyltransferase</fullName>
    </recommendedName>
</protein>
<reference evidence="2" key="1">
    <citation type="submission" date="2021-02" db="EMBL/GenBank/DDBJ databases">
        <authorList>
            <person name="Nowell W R."/>
        </authorList>
    </citation>
    <scope>NUCLEOTIDE SEQUENCE</scope>
</reference>
<organism evidence="2 3">
    <name type="scientific">Adineta steineri</name>
    <dbReference type="NCBI Taxonomy" id="433720"/>
    <lineage>
        <taxon>Eukaryota</taxon>
        <taxon>Metazoa</taxon>
        <taxon>Spiralia</taxon>
        <taxon>Gnathifera</taxon>
        <taxon>Rotifera</taxon>
        <taxon>Eurotatoria</taxon>
        <taxon>Bdelloidea</taxon>
        <taxon>Adinetida</taxon>
        <taxon>Adinetidae</taxon>
        <taxon>Adineta</taxon>
    </lineage>
</organism>
<dbReference type="InterPro" id="IPR008884">
    <property type="entry name" value="TylF_MeTrfase"/>
</dbReference>
<dbReference type="Proteomes" id="UP000663877">
    <property type="component" value="Unassembled WGS sequence"/>
</dbReference>
<evidence type="ECO:0008006" key="4">
    <source>
        <dbReference type="Google" id="ProtNLM"/>
    </source>
</evidence>
<dbReference type="AlphaFoldDB" id="A0A816BD44"/>
<dbReference type="Pfam" id="PF05711">
    <property type="entry name" value="TylF"/>
    <property type="match status" value="1"/>
</dbReference>
<dbReference type="EMBL" id="CAJNOI010001145">
    <property type="protein sequence ID" value="CAF1387216.1"/>
    <property type="molecule type" value="Genomic_DNA"/>
</dbReference>
<dbReference type="PANTHER" id="PTHR40036">
    <property type="entry name" value="MACROCIN O-METHYLTRANSFERASE"/>
    <property type="match status" value="1"/>
</dbReference>
<dbReference type="SUPFAM" id="SSF53335">
    <property type="entry name" value="S-adenosyl-L-methionine-dependent methyltransferases"/>
    <property type="match status" value="1"/>
</dbReference>
<dbReference type="InterPro" id="IPR029063">
    <property type="entry name" value="SAM-dependent_MTases_sf"/>
</dbReference>
<dbReference type="PANTHER" id="PTHR40036:SF1">
    <property type="entry name" value="MACROCIN O-METHYLTRANSFERASE"/>
    <property type="match status" value="1"/>
</dbReference>
<gene>
    <name evidence="1" type="ORF">BJG266_LOCUS36907</name>
    <name evidence="2" type="ORF">QVE165_LOCUS53893</name>
</gene>
<comment type="caution">
    <text evidence="2">The sequence shown here is derived from an EMBL/GenBank/DDBJ whole genome shotgun (WGS) entry which is preliminary data.</text>
</comment>